<feature type="chain" id="PRO_5045477254" description="Ricin B lectin domain-containing protein" evidence="1">
    <location>
        <begin position="28"/>
        <end position="181"/>
    </location>
</feature>
<dbReference type="SUPFAM" id="SSF50370">
    <property type="entry name" value="Ricin B-like lectins"/>
    <property type="match status" value="1"/>
</dbReference>
<dbReference type="Gene3D" id="2.80.10.50">
    <property type="match status" value="2"/>
</dbReference>
<sequence length="181" mass="19419">MKRWAKSALAAAVTAGCLSTLMSSANAVDPNNYPRLMHSGPDQNLCLDADGSLGRLYAGDKVQLWACNSTDTFQQWTFKDDGTIHSVADDSFCLDASMPYGKLTLGAAVQVYPCNGGANQVWLGANQPTWGSSDPHIYSQAQSVTGQLMYLDANGSTPLHQGTSIDVWTYNGGANQEWYGN</sequence>
<accession>A0ABP5CKU4</accession>
<dbReference type="Pfam" id="PF00652">
    <property type="entry name" value="Ricin_B_lectin"/>
    <property type="match status" value="1"/>
</dbReference>
<name>A0ABP5CKU4_9ACTN</name>
<feature type="domain" description="Ricin B lectin" evidence="2">
    <location>
        <begin position="33"/>
        <end position="181"/>
    </location>
</feature>
<feature type="signal peptide" evidence="1">
    <location>
        <begin position="1"/>
        <end position="27"/>
    </location>
</feature>
<reference evidence="4" key="1">
    <citation type="journal article" date="2019" name="Int. J. Syst. Evol. Microbiol.">
        <title>The Global Catalogue of Microorganisms (GCM) 10K type strain sequencing project: providing services to taxonomists for standard genome sequencing and annotation.</title>
        <authorList>
            <consortium name="The Broad Institute Genomics Platform"/>
            <consortium name="The Broad Institute Genome Sequencing Center for Infectious Disease"/>
            <person name="Wu L."/>
            <person name="Ma J."/>
        </authorList>
    </citation>
    <scope>NUCLEOTIDE SEQUENCE [LARGE SCALE GENOMIC DNA]</scope>
    <source>
        <strain evidence="4">JCM 16013</strain>
    </source>
</reference>
<gene>
    <name evidence="3" type="ORF">GCM10009838_23370</name>
</gene>
<dbReference type="InterPro" id="IPR035992">
    <property type="entry name" value="Ricin_B-like_lectins"/>
</dbReference>
<dbReference type="PROSITE" id="PS50231">
    <property type="entry name" value="RICIN_B_LECTIN"/>
    <property type="match status" value="1"/>
</dbReference>
<comment type="caution">
    <text evidence="3">The sequence shown here is derived from an EMBL/GenBank/DDBJ whole genome shotgun (WGS) entry which is preliminary data.</text>
</comment>
<dbReference type="InterPro" id="IPR000772">
    <property type="entry name" value="Ricin_B_lectin"/>
</dbReference>
<keyword evidence="4" id="KW-1185">Reference proteome</keyword>
<keyword evidence="1" id="KW-0732">Signal</keyword>
<dbReference type="Proteomes" id="UP001499854">
    <property type="component" value="Unassembled WGS sequence"/>
</dbReference>
<dbReference type="EMBL" id="BAAAQM010000010">
    <property type="protein sequence ID" value="GAA1965205.1"/>
    <property type="molecule type" value="Genomic_DNA"/>
</dbReference>
<evidence type="ECO:0000313" key="4">
    <source>
        <dbReference type="Proteomes" id="UP001499854"/>
    </source>
</evidence>
<dbReference type="RefSeq" id="WP_344656980.1">
    <property type="nucleotide sequence ID" value="NZ_BAAAQM010000010.1"/>
</dbReference>
<evidence type="ECO:0000259" key="2">
    <source>
        <dbReference type="SMART" id="SM00458"/>
    </source>
</evidence>
<protein>
    <recommendedName>
        <fullName evidence="2">Ricin B lectin domain-containing protein</fullName>
    </recommendedName>
</protein>
<evidence type="ECO:0000313" key="3">
    <source>
        <dbReference type="EMBL" id="GAA1965205.1"/>
    </source>
</evidence>
<organism evidence="3 4">
    <name type="scientific">Catenulispora subtropica</name>
    <dbReference type="NCBI Taxonomy" id="450798"/>
    <lineage>
        <taxon>Bacteria</taxon>
        <taxon>Bacillati</taxon>
        <taxon>Actinomycetota</taxon>
        <taxon>Actinomycetes</taxon>
        <taxon>Catenulisporales</taxon>
        <taxon>Catenulisporaceae</taxon>
        <taxon>Catenulispora</taxon>
    </lineage>
</organism>
<dbReference type="PROSITE" id="PS51257">
    <property type="entry name" value="PROKAR_LIPOPROTEIN"/>
    <property type="match status" value="1"/>
</dbReference>
<dbReference type="CDD" id="cd00161">
    <property type="entry name" value="beta-trefoil_Ricin-like"/>
    <property type="match status" value="1"/>
</dbReference>
<dbReference type="SMART" id="SM00458">
    <property type="entry name" value="RICIN"/>
    <property type="match status" value="1"/>
</dbReference>
<proteinExistence type="predicted"/>
<evidence type="ECO:0000256" key="1">
    <source>
        <dbReference type="SAM" id="SignalP"/>
    </source>
</evidence>